<keyword evidence="6" id="KW-1185">Reference proteome</keyword>
<dbReference type="Pfam" id="PF08681">
    <property type="entry name" value="TacA1"/>
    <property type="match status" value="1"/>
</dbReference>
<comment type="similarity">
    <text evidence="2">Belongs to the TacA antitoxin family.</text>
</comment>
<dbReference type="GO" id="GO:0003677">
    <property type="term" value="F:DNA binding"/>
    <property type="evidence" value="ECO:0007669"/>
    <property type="project" value="UniProtKB-UniRule"/>
</dbReference>
<evidence type="ECO:0000256" key="1">
    <source>
        <dbReference type="ARBA" id="ARBA00022649"/>
    </source>
</evidence>
<evidence type="ECO:0000259" key="4">
    <source>
        <dbReference type="PROSITE" id="PS51740"/>
    </source>
</evidence>
<evidence type="ECO:0000313" key="6">
    <source>
        <dbReference type="Proteomes" id="UP000324233"/>
    </source>
</evidence>
<keyword evidence="1" id="KW-1277">Toxin-antitoxin system</keyword>
<gene>
    <name evidence="5" type="ORF">OJF2_66460</name>
</gene>
<dbReference type="InterPro" id="IPR010985">
    <property type="entry name" value="Ribbon_hlx_hlx"/>
</dbReference>
<dbReference type="EMBL" id="CP042997">
    <property type="protein sequence ID" value="QEH38050.1"/>
    <property type="molecule type" value="Genomic_DNA"/>
</dbReference>
<evidence type="ECO:0000256" key="3">
    <source>
        <dbReference type="PROSITE-ProRule" id="PRU01076"/>
    </source>
</evidence>
<sequence>MDTETRTTDAKARVVLPKSFANATVIVERVSETEVRIRRARVVAEDELPFAEEATITLSDRDRDRFLELLANPPDPTPALVKAAARHKARRG</sequence>
<dbReference type="InterPro" id="IPR014795">
    <property type="entry name" value="TacA_1-like"/>
</dbReference>
<dbReference type="RefSeq" id="WP_148597533.1">
    <property type="nucleotide sequence ID" value="NZ_CP042997.1"/>
</dbReference>
<protein>
    <recommendedName>
        <fullName evidence="4">SpoVT-AbrB domain-containing protein</fullName>
    </recommendedName>
</protein>
<feature type="domain" description="SpoVT-AbrB" evidence="4">
    <location>
        <begin position="3"/>
        <end position="49"/>
    </location>
</feature>
<dbReference type="PROSITE" id="PS51740">
    <property type="entry name" value="SPOVT_ABRB"/>
    <property type="match status" value="1"/>
</dbReference>
<name>A0A5B9WDS6_9BACT</name>
<dbReference type="InterPro" id="IPR007159">
    <property type="entry name" value="SpoVT-AbrB_dom"/>
</dbReference>
<dbReference type="SUPFAM" id="SSF47598">
    <property type="entry name" value="Ribbon-helix-helix"/>
    <property type="match status" value="1"/>
</dbReference>
<organism evidence="5 6">
    <name type="scientific">Aquisphaera giovannonii</name>
    <dbReference type="NCBI Taxonomy" id="406548"/>
    <lineage>
        <taxon>Bacteria</taxon>
        <taxon>Pseudomonadati</taxon>
        <taxon>Planctomycetota</taxon>
        <taxon>Planctomycetia</taxon>
        <taxon>Isosphaerales</taxon>
        <taxon>Isosphaeraceae</taxon>
        <taxon>Aquisphaera</taxon>
    </lineage>
</organism>
<reference evidence="5 6" key="1">
    <citation type="submission" date="2019-08" db="EMBL/GenBank/DDBJ databases">
        <title>Deep-cultivation of Planctomycetes and their phenomic and genomic characterization uncovers novel biology.</title>
        <authorList>
            <person name="Wiegand S."/>
            <person name="Jogler M."/>
            <person name="Boedeker C."/>
            <person name="Pinto D."/>
            <person name="Vollmers J."/>
            <person name="Rivas-Marin E."/>
            <person name="Kohn T."/>
            <person name="Peeters S.H."/>
            <person name="Heuer A."/>
            <person name="Rast P."/>
            <person name="Oberbeckmann S."/>
            <person name="Bunk B."/>
            <person name="Jeske O."/>
            <person name="Meyerdierks A."/>
            <person name="Storesund J.E."/>
            <person name="Kallscheuer N."/>
            <person name="Luecker S."/>
            <person name="Lage O.M."/>
            <person name="Pohl T."/>
            <person name="Merkel B.J."/>
            <person name="Hornburger P."/>
            <person name="Mueller R.-W."/>
            <person name="Bruemmer F."/>
            <person name="Labrenz M."/>
            <person name="Spormann A.M."/>
            <person name="Op den Camp H."/>
            <person name="Overmann J."/>
            <person name="Amann R."/>
            <person name="Jetten M.S.M."/>
            <person name="Mascher T."/>
            <person name="Medema M.H."/>
            <person name="Devos D.P."/>
            <person name="Kaster A.-K."/>
            <person name="Ovreas L."/>
            <person name="Rohde M."/>
            <person name="Galperin M.Y."/>
            <person name="Jogler C."/>
        </authorList>
    </citation>
    <scope>NUCLEOTIDE SEQUENCE [LARGE SCALE GENOMIC DNA]</scope>
    <source>
        <strain evidence="5 6">OJF2</strain>
    </source>
</reference>
<dbReference type="KEGG" id="agv:OJF2_66460"/>
<dbReference type="OrthoDB" id="286088at2"/>
<evidence type="ECO:0000313" key="5">
    <source>
        <dbReference type="EMBL" id="QEH38050.1"/>
    </source>
</evidence>
<dbReference type="Gene3D" id="1.20.5.780">
    <property type="entry name" value="Single helix bin"/>
    <property type="match status" value="1"/>
</dbReference>
<dbReference type="Proteomes" id="UP000324233">
    <property type="component" value="Chromosome"/>
</dbReference>
<proteinExistence type="inferred from homology"/>
<accession>A0A5B9WDS6</accession>
<dbReference type="GO" id="GO:0006355">
    <property type="term" value="P:regulation of DNA-templated transcription"/>
    <property type="evidence" value="ECO:0007669"/>
    <property type="project" value="InterPro"/>
</dbReference>
<keyword evidence="3" id="KW-0238">DNA-binding</keyword>
<evidence type="ECO:0000256" key="2">
    <source>
        <dbReference type="ARBA" id="ARBA00049988"/>
    </source>
</evidence>
<dbReference type="AlphaFoldDB" id="A0A5B9WDS6"/>